<gene>
    <name evidence="2" type="ORF">R3P38DRAFT_2882708</name>
</gene>
<feature type="compositionally biased region" description="Low complexity" evidence="1">
    <location>
        <begin position="50"/>
        <end position="78"/>
    </location>
</feature>
<evidence type="ECO:0000313" key="3">
    <source>
        <dbReference type="Proteomes" id="UP001362999"/>
    </source>
</evidence>
<sequence>MEAAILSPTTHTLPESQRRRLMRSARKLETLLGETPLLVQTQKPSAGPTSFSRGHSRSSSVNSATSSTSRLRTTASLRFGKRPATADAAPPRLPTSEIVPRPTLYLAVPDRKSTSTPLPSPSPSPLSASSSSLALENPTSTRRRRMAKLSRTLGEMVPAELVFPAPGRRRSSRRASMLGLPDFEHVGAVLDIGPGFIADDDEDASFPSTLPMPDIIEPMSRWSSSTESDSDSESYLQDHPALTTRWSRGDDRLFPNRARTISHNHNKTYRREQGWSGEWGGNVTNMDEVVRSLRGLKVK</sequence>
<dbReference type="AlphaFoldDB" id="A0AAW0CYX7"/>
<protein>
    <submittedName>
        <fullName evidence="2">Uncharacterized protein</fullName>
    </submittedName>
</protein>
<organism evidence="2 3">
    <name type="scientific">Favolaschia claudopus</name>
    <dbReference type="NCBI Taxonomy" id="2862362"/>
    <lineage>
        <taxon>Eukaryota</taxon>
        <taxon>Fungi</taxon>
        <taxon>Dikarya</taxon>
        <taxon>Basidiomycota</taxon>
        <taxon>Agaricomycotina</taxon>
        <taxon>Agaricomycetes</taxon>
        <taxon>Agaricomycetidae</taxon>
        <taxon>Agaricales</taxon>
        <taxon>Marasmiineae</taxon>
        <taxon>Mycenaceae</taxon>
        <taxon>Favolaschia</taxon>
    </lineage>
</organism>
<evidence type="ECO:0000313" key="2">
    <source>
        <dbReference type="EMBL" id="KAK7045131.1"/>
    </source>
</evidence>
<evidence type="ECO:0000256" key="1">
    <source>
        <dbReference type="SAM" id="MobiDB-lite"/>
    </source>
</evidence>
<feature type="region of interest" description="Disordered" evidence="1">
    <location>
        <begin position="1"/>
        <end position="20"/>
    </location>
</feature>
<dbReference type="EMBL" id="JAWWNJ010000011">
    <property type="protein sequence ID" value="KAK7045131.1"/>
    <property type="molecule type" value="Genomic_DNA"/>
</dbReference>
<name>A0AAW0CYX7_9AGAR</name>
<feature type="compositionally biased region" description="Low complexity" evidence="1">
    <location>
        <begin position="125"/>
        <end position="135"/>
    </location>
</feature>
<feature type="region of interest" description="Disordered" evidence="1">
    <location>
        <begin position="31"/>
        <end position="145"/>
    </location>
</feature>
<proteinExistence type="predicted"/>
<feature type="region of interest" description="Disordered" evidence="1">
    <location>
        <begin position="212"/>
        <end position="237"/>
    </location>
</feature>
<dbReference type="Proteomes" id="UP001362999">
    <property type="component" value="Unassembled WGS sequence"/>
</dbReference>
<feature type="compositionally biased region" description="Polar residues" evidence="1">
    <location>
        <begin position="38"/>
        <end position="49"/>
    </location>
</feature>
<accession>A0AAW0CYX7</accession>
<keyword evidence="3" id="KW-1185">Reference proteome</keyword>
<comment type="caution">
    <text evidence="2">The sequence shown here is derived from an EMBL/GenBank/DDBJ whole genome shotgun (WGS) entry which is preliminary data.</text>
</comment>
<reference evidence="2 3" key="1">
    <citation type="journal article" date="2024" name="J Genomics">
        <title>Draft genome sequencing and assembly of Favolaschia claudopus CIRM-BRFM 2984 isolated from oak limbs.</title>
        <authorList>
            <person name="Navarro D."/>
            <person name="Drula E."/>
            <person name="Chaduli D."/>
            <person name="Cazenave R."/>
            <person name="Ahrendt S."/>
            <person name="Wang J."/>
            <person name="Lipzen A."/>
            <person name="Daum C."/>
            <person name="Barry K."/>
            <person name="Grigoriev I.V."/>
            <person name="Favel A."/>
            <person name="Rosso M.N."/>
            <person name="Martin F."/>
        </authorList>
    </citation>
    <scope>NUCLEOTIDE SEQUENCE [LARGE SCALE GENOMIC DNA]</scope>
    <source>
        <strain evidence="2 3">CIRM-BRFM 2984</strain>
    </source>
</reference>